<sequence>MTRTKHYTSRLAAAFLGAFLLAGTTLVPDAYADPNADPDVIPREFGNCMVGPSPHTFDEVIVFCGESKTEPSIVIGTMIDTDNPKKPRIPEVTYFNPHIKDINKKITFNFGSYHNVEGWVTRPPGAWFIDEGDLSRWPSIFQALMSTTTFSATSDSGTDTVDLTGFSQAFQYFTSEYKRIHNQPLPGWH</sequence>
<dbReference type="PATRIC" id="fig|33995.3.peg.3996"/>
<keyword evidence="1" id="KW-0732">Signal</keyword>
<proteinExistence type="predicted"/>
<feature type="signal peptide" evidence="1">
    <location>
        <begin position="1"/>
        <end position="32"/>
    </location>
</feature>
<protein>
    <recommendedName>
        <fullName evidence="4">Secreted protein</fullName>
    </recommendedName>
</protein>
<dbReference type="AlphaFoldDB" id="A0A0M0ECA3"/>
<evidence type="ECO:0000256" key="1">
    <source>
        <dbReference type="SAM" id="SignalP"/>
    </source>
</evidence>
<dbReference type="OrthoDB" id="7288333at2"/>
<dbReference type="STRING" id="33995.KOEU_36030"/>
<name>A0A0M0ECA3_KOMEU</name>
<organism evidence="2 3">
    <name type="scientific">Komagataeibacter europaeus</name>
    <name type="common">Gluconacetobacter europaeus</name>
    <dbReference type="NCBI Taxonomy" id="33995"/>
    <lineage>
        <taxon>Bacteria</taxon>
        <taxon>Pseudomonadati</taxon>
        <taxon>Pseudomonadota</taxon>
        <taxon>Alphaproteobacteria</taxon>
        <taxon>Acetobacterales</taxon>
        <taxon>Acetobacteraceae</taxon>
        <taxon>Komagataeibacter</taxon>
    </lineage>
</organism>
<reference evidence="2" key="1">
    <citation type="submission" date="2015-08" db="EMBL/GenBank/DDBJ databases">
        <title>Draft genome sequence of Komagataeibacter europaeus CECT 8546 a cellulose producer strain from vinegar produced by the traditional method.</title>
        <authorList>
            <person name="Poehlein A."/>
            <person name="Valera M.J."/>
            <person name="Haack F.S."/>
            <person name="Mas A."/>
            <person name="Daniel R."/>
            <person name="Streit W.R."/>
            <person name="Mateo E."/>
        </authorList>
    </citation>
    <scope>NUCLEOTIDE SEQUENCE [LARGE SCALE GENOMIC DNA]</scope>
    <source>
        <strain evidence="2">CECT 8546</strain>
    </source>
</reference>
<dbReference type="EMBL" id="LHUQ01000056">
    <property type="protein sequence ID" value="KON62894.1"/>
    <property type="molecule type" value="Genomic_DNA"/>
</dbReference>
<comment type="caution">
    <text evidence="2">The sequence shown here is derived from an EMBL/GenBank/DDBJ whole genome shotgun (WGS) entry which is preliminary data.</text>
</comment>
<evidence type="ECO:0000313" key="3">
    <source>
        <dbReference type="Proteomes" id="UP000037566"/>
    </source>
</evidence>
<keyword evidence="3" id="KW-1185">Reference proteome</keyword>
<evidence type="ECO:0000313" key="2">
    <source>
        <dbReference type="EMBL" id="KON62894.1"/>
    </source>
</evidence>
<gene>
    <name evidence="2" type="ORF">KOEU_36030</name>
</gene>
<accession>A0A0M0ECA3</accession>
<dbReference type="Proteomes" id="UP000037566">
    <property type="component" value="Unassembled WGS sequence"/>
</dbReference>
<dbReference type="RefSeq" id="WP_152927808.1">
    <property type="nucleotide sequence ID" value="NZ_LHUQ01000056.1"/>
</dbReference>
<feature type="chain" id="PRO_5005597905" description="Secreted protein" evidence="1">
    <location>
        <begin position="33"/>
        <end position="189"/>
    </location>
</feature>
<evidence type="ECO:0008006" key="4">
    <source>
        <dbReference type="Google" id="ProtNLM"/>
    </source>
</evidence>